<dbReference type="InterPro" id="IPR004072">
    <property type="entry name" value="Vmron_rcpt_1"/>
</dbReference>
<dbReference type="InterPro" id="IPR017452">
    <property type="entry name" value="GPCR_Rhodpsn_7TM"/>
</dbReference>
<dbReference type="eggNOG" id="ENOG502SNRJ">
    <property type="taxonomic scope" value="Eukaryota"/>
</dbReference>
<reference evidence="14" key="3">
    <citation type="submission" date="2025-09" db="UniProtKB">
        <authorList>
            <consortium name="Ensembl"/>
        </authorList>
    </citation>
    <scope>IDENTIFICATION</scope>
    <source>
        <strain evidence="14">Thorbecke</strain>
    </source>
</reference>
<evidence type="ECO:0000256" key="11">
    <source>
        <dbReference type="ARBA" id="ARBA00023224"/>
    </source>
</evidence>
<keyword evidence="8 12" id="KW-0472">Membrane</keyword>
<evidence type="ECO:0000256" key="5">
    <source>
        <dbReference type="ARBA" id="ARBA00022692"/>
    </source>
</evidence>
<dbReference type="HOGENOM" id="CLU_058641_0_0_1"/>
<dbReference type="PROSITE" id="PS50262">
    <property type="entry name" value="G_PROTEIN_RECEP_F1_2"/>
    <property type="match status" value="1"/>
</dbReference>
<feature type="transmembrane region" description="Helical" evidence="12">
    <location>
        <begin position="190"/>
        <end position="208"/>
    </location>
</feature>
<keyword evidence="5 12" id="KW-0812">Transmembrane</keyword>
<feature type="transmembrane region" description="Helical" evidence="12">
    <location>
        <begin position="85"/>
        <end position="106"/>
    </location>
</feature>
<evidence type="ECO:0000256" key="9">
    <source>
        <dbReference type="ARBA" id="ARBA00023157"/>
    </source>
</evidence>
<evidence type="ECO:0000256" key="8">
    <source>
        <dbReference type="ARBA" id="ARBA00023136"/>
    </source>
</evidence>
<sequence>MNTLSAYVAINNCILCQAGIGILSNNFLFFHIFTRPQYHKPKLTDLICCHLALVHIMMLLTVLFWRSPDLFESLNFFNDFKCKALFYLIRVMRSLSICTTCLLSIIQAITISSSTSWLAQLKHKSTHFIFFLSLLWFLCLCFSTSTIFYTVANSNVTQTNVMVITKYCSFFPISHSIRGLVFTLITSRDIFLIGVMLLSSVYMVILLLRHQRRSQYLHSTSLSPRSSPEKRATQTILLLVSFFVVMHCVDFIFSSSSIILWSYDSVILGIHDVVVSAYATVSPLVLISSNKRIIIFFKIYHRKALNFNKLSINLVVFV</sequence>
<dbReference type="GO" id="GO:0019236">
    <property type="term" value="P:response to pheromone"/>
    <property type="evidence" value="ECO:0007669"/>
    <property type="project" value="UniProtKB-KW"/>
</dbReference>
<feature type="transmembrane region" description="Helical" evidence="12">
    <location>
        <begin position="127"/>
        <end position="152"/>
    </location>
</feature>
<accession>G1TYA5</accession>
<keyword evidence="6 12" id="KW-1133">Transmembrane helix</keyword>
<feature type="transmembrane region" description="Helical" evidence="12">
    <location>
        <begin position="266"/>
        <end position="287"/>
    </location>
</feature>
<dbReference type="AlphaFoldDB" id="G1TYA5"/>
<comment type="similarity">
    <text evidence="2 12">Belongs to the G-protein coupled receptor 1 family.</text>
</comment>
<keyword evidence="11 12" id="KW-0807">Transducer</keyword>
<comment type="subcellular location">
    <subcellularLocation>
        <location evidence="1 12">Cell membrane</location>
        <topology evidence="1 12">Multi-pass membrane protein</topology>
    </subcellularLocation>
</comment>
<evidence type="ECO:0000313" key="15">
    <source>
        <dbReference type="Proteomes" id="UP000001811"/>
    </source>
</evidence>
<keyword evidence="4 12" id="KW-0589">Pheromone response</keyword>
<dbReference type="PANTHER" id="PTHR24062">
    <property type="entry name" value="VOMERONASAL TYPE-1 RECEPTOR"/>
    <property type="match status" value="1"/>
</dbReference>
<evidence type="ECO:0000259" key="13">
    <source>
        <dbReference type="PROSITE" id="PS50262"/>
    </source>
</evidence>
<evidence type="ECO:0000256" key="12">
    <source>
        <dbReference type="RuleBase" id="RU364061"/>
    </source>
</evidence>
<dbReference type="PaxDb" id="9986-ENSOCUP00000022067"/>
<dbReference type="Ensembl" id="ENSOCUT00000027888.2">
    <property type="protein sequence ID" value="ENSOCUP00000022067.2"/>
    <property type="gene ID" value="ENSOCUG00000022697.2"/>
</dbReference>
<dbReference type="GeneTree" id="ENSGT01030000234553"/>
<keyword evidence="15" id="KW-1185">Reference proteome</keyword>
<dbReference type="RefSeq" id="NP_001160690.1">
    <property type="nucleotide sequence ID" value="NM_001167218.1"/>
</dbReference>
<dbReference type="KEGG" id="ocu:100310997"/>
<reference evidence="14 15" key="1">
    <citation type="journal article" date="2011" name="Nature">
        <title>A high-resolution map of human evolutionary constraint using 29 mammals.</title>
        <authorList>
            <person name="Lindblad-Toh K."/>
            <person name="Garber M."/>
            <person name="Zuk O."/>
            <person name="Lin M.F."/>
            <person name="Parker B.J."/>
            <person name="Washietl S."/>
            <person name="Kheradpour P."/>
            <person name="Ernst J."/>
            <person name="Jordan G."/>
            <person name="Mauceli E."/>
            <person name="Ward L.D."/>
            <person name="Lowe C.B."/>
            <person name="Holloway A.K."/>
            <person name="Clamp M."/>
            <person name="Gnerre S."/>
            <person name="Alfoldi J."/>
            <person name="Beal K."/>
            <person name="Chang J."/>
            <person name="Clawson H."/>
            <person name="Cuff J."/>
            <person name="Di Palma F."/>
            <person name="Fitzgerald S."/>
            <person name="Flicek P."/>
            <person name="Guttman M."/>
            <person name="Hubisz M.J."/>
            <person name="Jaffe D.B."/>
            <person name="Jungreis I."/>
            <person name="Kent W.J."/>
            <person name="Kostka D."/>
            <person name="Lara M."/>
            <person name="Martins A.L."/>
            <person name="Massingham T."/>
            <person name="Moltke I."/>
            <person name="Raney B.J."/>
            <person name="Rasmussen M.D."/>
            <person name="Robinson J."/>
            <person name="Stark A."/>
            <person name="Vilella A.J."/>
            <person name="Wen J."/>
            <person name="Xie X."/>
            <person name="Zody M.C."/>
            <person name="Baldwin J."/>
            <person name="Bloom T."/>
            <person name="Chin C.W."/>
            <person name="Heiman D."/>
            <person name="Nicol R."/>
            <person name="Nusbaum C."/>
            <person name="Young S."/>
            <person name="Wilkinson J."/>
            <person name="Worley K.C."/>
            <person name="Kovar C.L."/>
            <person name="Muzny D.M."/>
            <person name="Gibbs R.A."/>
            <person name="Cree A."/>
            <person name="Dihn H.H."/>
            <person name="Fowler G."/>
            <person name="Jhangiani S."/>
            <person name="Joshi V."/>
            <person name="Lee S."/>
            <person name="Lewis L.R."/>
            <person name="Nazareth L.V."/>
            <person name="Okwuonu G."/>
            <person name="Santibanez J."/>
            <person name="Warren W.C."/>
            <person name="Mardis E.R."/>
            <person name="Weinstock G.M."/>
            <person name="Wilson R.K."/>
            <person name="Delehaunty K."/>
            <person name="Dooling D."/>
            <person name="Fronik C."/>
            <person name="Fulton L."/>
            <person name="Fulton B."/>
            <person name="Graves T."/>
            <person name="Minx P."/>
            <person name="Sodergren E."/>
            <person name="Birney E."/>
            <person name="Margulies E.H."/>
            <person name="Herrero J."/>
            <person name="Green E.D."/>
            <person name="Haussler D."/>
            <person name="Siepel A."/>
            <person name="Goldman N."/>
            <person name="Pollard K.S."/>
            <person name="Pedersen J.S."/>
            <person name="Lander E.S."/>
            <person name="Kellis M."/>
        </authorList>
    </citation>
    <scope>NUCLEOTIDE SEQUENCE [LARGE SCALE GENOMIC DNA]</scope>
    <source>
        <strain evidence="15">Thorbecke</strain>
    </source>
</reference>
<dbReference type="GO" id="GO:0016503">
    <property type="term" value="F:pheromone receptor activity"/>
    <property type="evidence" value="ECO:0007669"/>
    <property type="project" value="InterPro"/>
</dbReference>
<dbReference type="PRINTS" id="PR01534">
    <property type="entry name" value="VOMERONASL1R"/>
</dbReference>
<feature type="transmembrane region" description="Helical" evidence="12">
    <location>
        <begin position="46"/>
        <end position="65"/>
    </location>
</feature>
<evidence type="ECO:0000256" key="2">
    <source>
        <dbReference type="ARBA" id="ARBA00010663"/>
    </source>
</evidence>
<keyword evidence="3 12" id="KW-1003">Cell membrane</keyword>
<keyword evidence="10 12" id="KW-0675">Receptor</keyword>
<feature type="transmembrane region" description="Helical" evidence="12">
    <location>
        <begin position="235"/>
        <end position="260"/>
    </location>
</feature>
<reference evidence="14" key="2">
    <citation type="submission" date="2025-08" db="UniProtKB">
        <authorList>
            <consortium name="Ensembl"/>
        </authorList>
    </citation>
    <scope>IDENTIFICATION</scope>
    <source>
        <strain evidence="14">Thorbecke</strain>
    </source>
</reference>
<evidence type="ECO:0000256" key="3">
    <source>
        <dbReference type="ARBA" id="ARBA00022475"/>
    </source>
</evidence>
<dbReference type="GO" id="GO:0005886">
    <property type="term" value="C:plasma membrane"/>
    <property type="evidence" value="ECO:0007669"/>
    <property type="project" value="UniProtKB-SubCell"/>
</dbReference>
<name>G1TYA5_RABIT</name>
<feature type="domain" description="G-protein coupled receptors family 1 profile" evidence="13">
    <location>
        <begin position="25"/>
        <end position="286"/>
    </location>
</feature>
<organism evidence="14 15">
    <name type="scientific">Oryctolagus cuniculus</name>
    <name type="common">Rabbit</name>
    <dbReference type="NCBI Taxonomy" id="9986"/>
    <lineage>
        <taxon>Eukaryota</taxon>
        <taxon>Metazoa</taxon>
        <taxon>Chordata</taxon>
        <taxon>Craniata</taxon>
        <taxon>Vertebrata</taxon>
        <taxon>Euteleostomi</taxon>
        <taxon>Mammalia</taxon>
        <taxon>Eutheria</taxon>
        <taxon>Euarchontoglires</taxon>
        <taxon>Glires</taxon>
        <taxon>Lagomorpha</taxon>
        <taxon>Leporidae</taxon>
        <taxon>Oryctolagus</taxon>
    </lineage>
</organism>
<dbReference type="FunFam" id="1.20.1070.10:FF:000051">
    <property type="entry name" value="Vomeronasal type-1 receptor"/>
    <property type="match status" value="1"/>
</dbReference>
<dbReference type="InParanoid" id="G1TYA5"/>
<evidence type="ECO:0000313" key="14">
    <source>
        <dbReference type="Ensembl" id="ENSOCUP00000022067.2"/>
    </source>
</evidence>
<dbReference type="SUPFAM" id="SSF81321">
    <property type="entry name" value="Family A G protein-coupled receptor-like"/>
    <property type="match status" value="1"/>
</dbReference>
<evidence type="ECO:0000256" key="6">
    <source>
        <dbReference type="ARBA" id="ARBA00022989"/>
    </source>
</evidence>
<evidence type="ECO:0000256" key="7">
    <source>
        <dbReference type="ARBA" id="ARBA00023040"/>
    </source>
</evidence>
<gene>
    <name evidence="14" type="primary">ORYCUNV1R1529</name>
</gene>
<keyword evidence="7 12" id="KW-0297">G-protein coupled receptor</keyword>
<dbReference type="OrthoDB" id="9606139at2759"/>
<dbReference type="GO" id="GO:0007606">
    <property type="term" value="P:sensory perception of chemical stimulus"/>
    <property type="evidence" value="ECO:0007669"/>
    <property type="project" value="UniProtKB-ARBA"/>
</dbReference>
<protein>
    <recommendedName>
        <fullName evidence="12">Vomeronasal type-1 receptor</fullName>
    </recommendedName>
</protein>
<feature type="transmembrane region" description="Helical" evidence="12">
    <location>
        <begin position="6"/>
        <end position="34"/>
    </location>
</feature>
<dbReference type="GeneID" id="100310997"/>
<evidence type="ECO:0000256" key="4">
    <source>
        <dbReference type="ARBA" id="ARBA00022507"/>
    </source>
</evidence>
<proteinExistence type="inferred from homology"/>
<dbReference type="CTD" id="100310997"/>
<keyword evidence="9" id="KW-1015">Disulfide bond</keyword>
<dbReference type="Pfam" id="PF03402">
    <property type="entry name" value="V1R"/>
    <property type="match status" value="1"/>
</dbReference>
<evidence type="ECO:0000256" key="10">
    <source>
        <dbReference type="ARBA" id="ARBA00023170"/>
    </source>
</evidence>
<evidence type="ECO:0000256" key="1">
    <source>
        <dbReference type="ARBA" id="ARBA00004651"/>
    </source>
</evidence>
<dbReference type="Proteomes" id="UP000001811">
    <property type="component" value="Unplaced"/>
</dbReference>
<dbReference type="Gene3D" id="1.20.1070.10">
    <property type="entry name" value="Rhodopsin 7-helix transmembrane proteins"/>
    <property type="match status" value="1"/>
</dbReference>